<organism evidence="2 3">
    <name type="scientific">Serinicoccus hydrothermalis</name>
    <dbReference type="NCBI Taxonomy" id="1758689"/>
    <lineage>
        <taxon>Bacteria</taxon>
        <taxon>Bacillati</taxon>
        <taxon>Actinomycetota</taxon>
        <taxon>Actinomycetes</taxon>
        <taxon>Micrococcales</taxon>
        <taxon>Ornithinimicrobiaceae</taxon>
        <taxon>Serinicoccus</taxon>
    </lineage>
</organism>
<evidence type="ECO:0000313" key="3">
    <source>
        <dbReference type="Proteomes" id="UP000092482"/>
    </source>
</evidence>
<reference evidence="2 3" key="1">
    <citation type="submission" date="2016-03" db="EMBL/GenBank/DDBJ databases">
        <title>Shallow-sea hydrothermal system.</title>
        <authorList>
            <person name="Tang K."/>
        </authorList>
    </citation>
    <scope>NUCLEOTIDE SEQUENCE [LARGE SCALE GENOMIC DNA]</scope>
    <source>
        <strain evidence="2 3">JLT9</strain>
    </source>
</reference>
<dbReference type="OrthoDB" id="4869950at2"/>
<name>A0A1B1NFT4_9MICO</name>
<accession>A0A1B1NFT4</accession>
<evidence type="ECO:0000256" key="1">
    <source>
        <dbReference type="SAM" id="MobiDB-lite"/>
    </source>
</evidence>
<dbReference type="KEGG" id="serj:SGUI_2881"/>
<dbReference type="RefSeq" id="WP_157621868.1">
    <property type="nucleotide sequence ID" value="NZ_CP014989.1"/>
</dbReference>
<gene>
    <name evidence="2" type="ORF">SGUI_2881</name>
</gene>
<evidence type="ECO:0000313" key="2">
    <source>
        <dbReference type="EMBL" id="ANS80277.1"/>
    </source>
</evidence>
<protein>
    <submittedName>
        <fullName evidence="2">Uncharacterized protein</fullName>
    </submittedName>
</protein>
<proteinExistence type="predicted"/>
<dbReference type="AlphaFoldDB" id="A0A1B1NFT4"/>
<feature type="compositionally biased region" description="Gly residues" evidence="1">
    <location>
        <begin position="92"/>
        <end position="109"/>
    </location>
</feature>
<sequence>MVGGDPARLNESGNTMMTCATDVQGADTALGGYRSFASSALGRAEDSGVAAAFDGAVAELLRAAGRLGSTCATDGHYLQRASRELDEATADPGGGGSGSGGGGGGGRPPGTGVPQ</sequence>
<dbReference type="STRING" id="1758689.SGUI_2881"/>
<feature type="region of interest" description="Disordered" evidence="1">
    <location>
        <begin position="82"/>
        <end position="115"/>
    </location>
</feature>
<dbReference type="Proteomes" id="UP000092482">
    <property type="component" value="Chromosome"/>
</dbReference>
<keyword evidence="3" id="KW-1185">Reference proteome</keyword>
<dbReference type="EMBL" id="CP014989">
    <property type="protein sequence ID" value="ANS80277.1"/>
    <property type="molecule type" value="Genomic_DNA"/>
</dbReference>